<evidence type="ECO:0000256" key="3">
    <source>
        <dbReference type="HAMAP-Rule" id="MF_01812"/>
    </source>
</evidence>
<dbReference type="EMBL" id="JBCLVG010000003">
    <property type="protein sequence ID" value="MEN1947908.1"/>
    <property type="molecule type" value="Genomic_DNA"/>
</dbReference>
<dbReference type="PANTHER" id="PTHR37817:SF1">
    <property type="entry name" value="N-ACETYLTRANSFERASE EIS"/>
    <property type="match status" value="1"/>
</dbReference>
<dbReference type="Gene3D" id="3.30.1050.10">
    <property type="entry name" value="SCP2 sterol-binding domain"/>
    <property type="match status" value="1"/>
</dbReference>
<feature type="active site" description="Proton donor" evidence="3">
    <location>
        <position position="151"/>
    </location>
</feature>
<dbReference type="SUPFAM" id="SSF55718">
    <property type="entry name" value="SCP-like"/>
    <property type="match status" value="1"/>
</dbReference>
<dbReference type="HAMAP" id="MF_01812">
    <property type="entry name" value="Eis"/>
    <property type="match status" value="1"/>
</dbReference>
<feature type="domain" description="Eis-like acetyltransferase" evidence="5">
    <location>
        <begin position="209"/>
        <end position="326"/>
    </location>
</feature>
<dbReference type="EC" id="2.3.1.-" evidence="6"/>
<comment type="similarity">
    <text evidence="3">Belongs to the acetyltransferase Eis family.</text>
</comment>
<keyword evidence="7" id="KW-1185">Reference proteome</keyword>
<dbReference type="InterPro" id="IPR041380">
    <property type="entry name" value="Acetyltransf_17"/>
</dbReference>
<dbReference type="SUPFAM" id="SSF55729">
    <property type="entry name" value="Acyl-CoA N-acyltransferases (Nat)"/>
    <property type="match status" value="1"/>
</dbReference>
<accession>A0ABU9W7C2</accession>
<proteinExistence type="inferred from homology"/>
<name>A0ABU9W7C2_9MICO</name>
<feature type="domain" description="Enhanced intracellular survival protein" evidence="4">
    <location>
        <begin position="333"/>
        <end position="446"/>
    </location>
</feature>
<organism evidence="6 7">
    <name type="scientific">Leifsonia stereocauli</name>
    <dbReference type="NCBI Taxonomy" id="3134136"/>
    <lineage>
        <taxon>Bacteria</taxon>
        <taxon>Bacillati</taxon>
        <taxon>Actinomycetota</taxon>
        <taxon>Actinomycetes</taxon>
        <taxon>Micrococcales</taxon>
        <taxon>Microbacteriaceae</taxon>
        <taxon>Leifsonia</taxon>
    </lineage>
</organism>
<feature type="binding site" evidence="3">
    <location>
        <begin position="118"/>
        <end position="123"/>
    </location>
    <ligand>
        <name>acetyl-CoA</name>
        <dbReference type="ChEBI" id="CHEBI:57288"/>
    </ligand>
</feature>
<dbReference type="Pfam" id="PF13530">
    <property type="entry name" value="SCP2_2"/>
    <property type="match status" value="1"/>
</dbReference>
<evidence type="ECO:0000256" key="1">
    <source>
        <dbReference type="ARBA" id="ARBA00022679"/>
    </source>
</evidence>
<dbReference type="InterPro" id="IPR025559">
    <property type="entry name" value="Eis_dom"/>
</dbReference>
<dbReference type="Proteomes" id="UP001425155">
    <property type="component" value="Unassembled WGS sequence"/>
</dbReference>
<dbReference type="InterPro" id="IPR016181">
    <property type="entry name" value="Acyl_CoA_acyltransferase"/>
</dbReference>
<protein>
    <submittedName>
        <fullName evidence="6">GNAT family N-acetyltransferase</fullName>
        <ecNumber evidence="6">2.3.1.-</ecNumber>
    </submittedName>
</protein>
<keyword evidence="2 3" id="KW-0012">Acyltransferase</keyword>
<feature type="binding site" evidence="3">
    <location>
        <begin position="146"/>
        <end position="147"/>
    </location>
    <ligand>
        <name>acetyl-CoA</name>
        <dbReference type="ChEBI" id="CHEBI:57288"/>
    </ligand>
</feature>
<keyword evidence="1 3" id="KW-0808">Transferase</keyword>
<evidence type="ECO:0000256" key="2">
    <source>
        <dbReference type="ARBA" id="ARBA00023315"/>
    </source>
</evidence>
<dbReference type="PANTHER" id="PTHR37817">
    <property type="entry name" value="N-ACETYLTRANSFERASE EIS"/>
    <property type="match status" value="1"/>
</dbReference>
<feature type="binding site" evidence="3">
    <location>
        <begin position="110"/>
        <end position="112"/>
    </location>
    <ligand>
        <name>acetyl-CoA</name>
        <dbReference type="ChEBI" id="CHEBI:57288"/>
    </ligand>
</feature>
<evidence type="ECO:0000313" key="6">
    <source>
        <dbReference type="EMBL" id="MEN1947908.1"/>
    </source>
</evidence>
<dbReference type="Pfam" id="PF17668">
    <property type="entry name" value="Acetyltransf_17"/>
    <property type="match status" value="1"/>
</dbReference>
<dbReference type="Gene3D" id="3.40.630.30">
    <property type="match status" value="2"/>
</dbReference>
<dbReference type="Pfam" id="PF13527">
    <property type="entry name" value="Acetyltransf_9"/>
    <property type="match status" value="1"/>
</dbReference>
<dbReference type="GO" id="GO:0016746">
    <property type="term" value="F:acyltransferase activity"/>
    <property type="evidence" value="ECO:0007669"/>
    <property type="project" value="UniProtKB-KW"/>
</dbReference>
<sequence length="450" mass="48165">MTADARLLPVDSESTAALAASGLRYGLVDTTDRAAFAAWDQADSRGFHESRLSEATIDANFANLAYRRTTGVWDDTIPDAAVPVATVSTWVAELTVPGPAIVPAWAVSSVTVAATHRRRGIARALMEGELRTAAAAGVPLAILTASEATIYSRYGYAPATSVATLEVDRRRVAWVGPTPTGRVHFVQAASARSIVEEISARAVSRTPGEIDRWGGRFDQHFGLIAPDSDRGRSIRTARYDDAEGTPQGVVAFRLIEHEPDIVRLEVEHFTAATDDAYAGLWKFLVEHDLVTSIRARHRSIDEPLPLLLADRRAVRWSEVEDFLWVRVLDPIATLESRRYGAAGRLDLEVSDALGFASGRFRLDVAADGTASVTRAPSVPDAARDAGTDAAAADPATLTLTVNQLGAVFLGGIRPTVLAAAGLIAADSPETLALADRLFAAERTPHLSIVF</sequence>
<dbReference type="InterPro" id="IPR022902">
    <property type="entry name" value="NAcTrfase_Eis"/>
</dbReference>
<comment type="subunit">
    <text evidence="3">Homohexamer; trimer of dimers.</text>
</comment>
<dbReference type="RefSeq" id="WP_342115623.1">
    <property type="nucleotide sequence ID" value="NZ_JBCAUN010000003.1"/>
</dbReference>
<reference evidence="6 7" key="1">
    <citation type="submission" date="2024-03" db="EMBL/GenBank/DDBJ databases">
        <title>YIM 134122 draft genome.</title>
        <authorList>
            <person name="Zuo S."/>
            <person name="Xiong L."/>
        </authorList>
    </citation>
    <scope>NUCLEOTIDE SEQUENCE [LARGE SCALE GENOMIC DNA]</scope>
    <source>
        <strain evidence="6 7">YIM 134122</strain>
    </source>
</reference>
<evidence type="ECO:0000259" key="5">
    <source>
        <dbReference type="Pfam" id="PF17668"/>
    </source>
</evidence>
<comment type="caution">
    <text evidence="6">The sequence shown here is derived from an EMBL/GenBank/DDBJ whole genome shotgun (WGS) entry which is preliminary data.</text>
</comment>
<evidence type="ECO:0000313" key="7">
    <source>
        <dbReference type="Proteomes" id="UP001425155"/>
    </source>
</evidence>
<feature type="active site" description="Proton acceptor; via carboxylate" evidence="3">
    <location>
        <position position="450"/>
    </location>
</feature>
<gene>
    <name evidence="6" type="ORF">WJX64_15220</name>
</gene>
<evidence type="ECO:0000259" key="4">
    <source>
        <dbReference type="Pfam" id="PF13530"/>
    </source>
</evidence>
<dbReference type="InterPro" id="IPR051554">
    <property type="entry name" value="Acetyltransferase_Eis"/>
</dbReference>
<dbReference type="InterPro" id="IPR036527">
    <property type="entry name" value="SCP2_sterol-bd_dom_sf"/>
</dbReference>